<reference evidence="1" key="1">
    <citation type="submission" date="2018-06" db="EMBL/GenBank/DDBJ databases">
        <authorList>
            <person name="Zhirakovskaya E."/>
        </authorList>
    </citation>
    <scope>NUCLEOTIDE SEQUENCE</scope>
</reference>
<dbReference type="EMBL" id="UOEF01000246">
    <property type="protein sequence ID" value="VAV97454.1"/>
    <property type="molecule type" value="Genomic_DNA"/>
</dbReference>
<evidence type="ECO:0000313" key="1">
    <source>
        <dbReference type="EMBL" id="VAV97454.1"/>
    </source>
</evidence>
<dbReference type="Gene3D" id="3.55.50.10">
    <property type="entry name" value="Baseplate protein-like domains"/>
    <property type="match status" value="1"/>
</dbReference>
<dbReference type="Pfam" id="PF05954">
    <property type="entry name" value="Phage_GPD"/>
    <property type="match status" value="1"/>
</dbReference>
<name>A0A3B0RUJ4_9ZZZZ</name>
<gene>
    <name evidence="1" type="ORF">MNBD_ALPHA04-1383</name>
</gene>
<sequence>MARDDPPQAYSAQPTVRISEMEYPMLSAQIFAMQMTERLGGLSALELSFTDWINAPDGSAGYGATGSDQPLQLGEPISVYSGEVTGPQEIFSGVITAVESEVGPDQSPAVTILAEDLLFGARRQKRSRLFEDISPKDIVEEIAGDHRLSAQVRDGLDQPVKNWAQMAETDLSFLRRVLARVDADLQLVGTELQVGPIARDERASIELEFPETLIRARITADLADQYAEASISAMDIDGGAMVLGSVSEGEMGPGEGALAKDILTEKLAPYKDHIRHHEPQNQDWVDAMARTAFGKNARGFVTAEGTALGNSEIRVGSWLILLGTNPMFANQYNVVEAVHRFDRENGYMTDFTAQCAYFGGAA</sequence>
<dbReference type="Gene3D" id="2.30.110.50">
    <property type="match status" value="1"/>
</dbReference>
<organism evidence="1">
    <name type="scientific">hydrothermal vent metagenome</name>
    <dbReference type="NCBI Taxonomy" id="652676"/>
    <lineage>
        <taxon>unclassified sequences</taxon>
        <taxon>metagenomes</taxon>
        <taxon>ecological metagenomes</taxon>
    </lineage>
</organism>
<dbReference type="AlphaFoldDB" id="A0A3B0RUJ4"/>
<protein>
    <recommendedName>
        <fullName evidence="2">Phage protein D</fullName>
    </recommendedName>
</protein>
<proteinExistence type="predicted"/>
<evidence type="ECO:0008006" key="2">
    <source>
        <dbReference type="Google" id="ProtNLM"/>
    </source>
</evidence>
<dbReference type="SUPFAM" id="SSF69279">
    <property type="entry name" value="Phage tail proteins"/>
    <property type="match status" value="1"/>
</dbReference>
<accession>A0A3B0RUJ4</accession>